<name>W8C2D3_CERCA</name>
<keyword evidence="4" id="KW-1185">Reference proteome</keyword>
<proteinExistence type="evidence at transcript level"/>
<evidence type="ECO:0000256" key="1">
    <source>
        <dbReference type="SAM" id="MobiDB-lite"/>
    </source>
</evidence>
<reference evidence="2" key="3">
    <citation type="submission" date="2020-11" db="EMBL/GenBank/DDBJ databases">
        <authorList>
            <person name="Whitehead M."/>
        </authorList>
    </citation>
    <scope>NUCLEOTIDE SEQUENCE</scope>
    <source>
        <strain evidence="2">EGII</strain>
    </source>
</reference>
<reference evidence="3" key="2">
    <citation type="journal article" date="2014" name="BMC Genomics">
        <title>A genomic perspective to assessing quality of mass-reared SIT flies used in Mediterranean fruit fly (Ceratitis capitata) eradication in California.</title>
        <authorList>
            <person name="Calla B."/>
            <person name="Hall B."/>
            <person name="Hou S."/>
            <person name="Geib S.M."/>
        </authorList>
    </citation>
    <scope>NUCLEOTIDE SEQUENCE</scope>
</reference>
<evidence type="ECO:0000313" key="3">
    <source>
        <dbReference type="EMBL" id="JAC06028.1"/>
    </source>
</evidence>
<dbReference type="AlphaFoldDB" id="W8C2D3"/>
<evidence type="ECO:0000313" key="4">
    <source>
        <dbReference type="Proteomes" id="UP000606786"/>
    </source>
</evidence>
<dbReference type="EMBL" id="GAMC01000528">
    <property type="protein sequence ID" value="JAC06028.1"/>
    <property type="molecule type" value="mRNA"/>
</dbReference>
<organism evidence="3">
    <name type="scientific">Ceratitis capitata</name>
    <name type="common">Mediterranean fruit fly</name>
    <name type="synonym">Tephritis capitata</name>
    <dbReference type="NCBI Taxonomy" id="7213"/>
    <lineage>
        <taxon>Eukaryota</taxon>
        <taxon>Metazoa</taxon>
        <taxon>Ecdysozoa</taxon>
        <taxon>Arthropoda</taxon>
        <taxon>Hexapoda</taxon>
        <taxon>Insecta</taxon>
        <taxon>Pterygota</taxon>
        <taxon>Neoptera</taxon>
        <taxon>Endopterygota</taxon>
        <taxon>Diptera</taxon>
        <taxon>Brachycera</taxon>
        <taxon>Muscomorpha</taxon>
        <taxon>Tephritoidea</taxon>
        <taxon>Tephritidae</taxon>
        <taxon>Ceratitis</taxon>
        <taxon>Ceratitis</taxon>
    </lineage>
</organism>
<feature type="region of interest" description="Disordered" evidence="1">
    <location>
        <begin position="1"/>
        <end position="23"/>
    </location>
</feature>
<feature type="region of interest" description="Disordered" evidence="1">
    <location>
        <begin position="45"/>
        <end position="98"/>
    </location>
</feature>
<reference evidence="3" key="1">
    <citation type="submission" date="2013-07" db="EMBL/GenBank/DDBJ databases">
        <authorList>
            <person name="Geib S."/>
        </authorList>
    </citation>
    <scope>NUCLEOTIDE SEQUENCE</scope>
</reference>
<dbReference type="EMBL" id="CAJHJT010000056">
    <property type="protein sequence ID" value="CAD7014421.1"/>
    <property type="molecule type" value="Genomic_DNA"/>
</dbReference>
<dbReference type="Proteomes" id="UP000606786">
    <property type="component" value="Unassembled WGS sequence"/>
</dbReference>
<sequence>MHTATNSSATTTSQHKKQQQLLVEKQQQRQHIMNGKFECAANAHMSIRERETETPHTARTPTPHHRSIMIKEQQKGSITQSNNINDNRNKNNKRSLSVCIERRTLPPSIKTDSTQTSEWSLDIAANISTCRRQDNMSVKTQTD</sequence>
<gene>
    <name evidence="2" type="ORF">CCAP1982_LOCUS22417</name>
</gene>
<feature type="compositionally biased region" description="Basic and acidic residues" evidence="1">
    <location>
        <begin position="46"/>
        <end position="56"/>
    </location>
</feature>
<evidence type="ECO:0000313" key="2">
    <source>
        <dbReference type="EMBL" id="CAD7014421.1"/>
    </source>
</evidence>
<protein>
    <submittedName>
        <fullName evidence="2">(Mediterranean fruit fly) hypothetical protein</fullName>
    </submittedName>
</protein>
<accession>W8C2D3</accession>